<protein>
    <submittedName>
        <fullName evidence="2">CLUMA_CG005777, isoform A</fullName>
    </submittedName>
</protein>
<keyword evidence="1" id="KW-0812">Transmembrane</keyword>
<feature type="transmembrane region" description="Helical" evidence="1">
    <location>
        <begin position="25"/>
        <end position="44"/>
    </location>
</feature>
<reference evidence="2 3" key="1">
    <citation type="submission" date="2015-04" db="EMBL/GenBank/DDBJ databases">
        <authorList>
            <person name="Syromyatnikov M.Y."/>
            <person name="Popov V.N."/>
        </authorList>
    </citation>
    <scope>NUCLEOTIDE SEQUENCE [LARGE SCALE GENOMIC DNA]</scope>
</reference>
<keyword evidence="3" id="KW-1185">Reference proteome</keyword>
<name>A0A1J1HVR7_9DIPT</name>
<dbReference type="EMBL" id="CVRI01000024">
    <property type="protein sequence ID" value="CRK92183.1"/>
    <property type="molecule type" value="Genomic_DNA"/>
</dbReference>
<dbReference type="Proteomes" id="UP000183832">
    <property type="component" value="Unassembled WGS sequence"/>
</dbReference>
<organism evidence="2 3">
    <name type="scientific">Clunio marinus</name>
    <dbReference type="NCBI Taxonomy" id="568069"/>
    <lineage>
        <taxon>Eukaryota</taxon>
        <taxon>Metazoa</taxon>
        <taxon>Ecdysozoa</taxon>
        <taxon>Arthropoda</taxon>
        <taxon>Hexapoda</taxon>
        <taxon>Insecta</taxon>
        <taxon>Pterygota</taxon>
        <taxon>Neoptera</taxon>
        <taxon>Endopterygota</taxon>
        <taxon>Diptera</taxon>
        <taxon>Nematocera</taxon>
        <taxon>Chironomoidea</taxon>
        <taxon>Chironomidae</taxon>
        <taxon>Clunio</taxon>
    </lineage>
</organism>
<dbReference type="OrthoDB" id="6239681at2759"/>
<evidence type="ECO:0000313" key="3">
    <source>
        <dbReference type="Proteomes" id="UP000183832"/>
    </source>
</evidence>
<sequence length="84" mass="9956">MIARQRCFQHFTRGKTMNILSFPRLIMVFILESNALFSSIDFTLRKLRIAQKFQVVKIKTKNLEHNFEASGDVMLFNYLIRSKN</sequence>
<evidence type="ECO:0000313" key="2">
    <source>
        <dbReference type="EMBL" id="CRK92183.1"/>
    </source>
</evidence>
<dbReference type="AlphaFoldDB" id="A0A1J1HVR7"/>
<keyword evidence="1" id="KW-1133">Transmembrane helix</keyword>
<accession>A0A1J1HVR7</accession>
<evidence type="ECO:0000256" key="1">
    <source>
        <dbReference type="SAM" id="Phobius"/>
    </source>
</evidence>
<keyword evidence="1" id="KW-0472">Membrane</keyword>
<proteinExistence type="predicted"/>
<gene>
    <name evidence="2" type="ORF">CLUMA_CG005777</name>
</gene>